<protein>
    <submittedName>
        <fullName evidence="2">Uncharacterized protein</fullName>
    </submittedName>
</protein>
<accession>A0AAN8GE86</accession>
<feature type="compositionally biased region" description="Basic and acidic residues" evidence="1">
    <location>
        <begin position="18"/>
        <end position="51"/>
    </location>
</feature>
<keyword evidence="3" id="KW-1185">Reference proteome</keyword>
<gene>
    <name evidence="2" type="ORF">GCK32_016782</name>
</gene>
<feature type="compositionally biased region" description="Basic and acidic residues" evidence="1">
    <location>
        <begin position="101"/>
        <end position="120"/>
    </location>
</feature>
<evidence type="ECO:0000256" key="1">
    <source>
        <dbReference type="SAM" id="MobiDB-lite"/>
    </source>
</evidence>
<evidence type="ECO:0000313" key="3">
    <source>
        <dbReference type="Proteomes" id="UP001331761"/>
    </source>
</evidence>
<dbReference type="Proteomes" id="UP001331761">
    <property type="component" value="Unassembled WGS sequence"/>
</dbReference>
<dbReference type="AlphaFoldDB" id="A0AAN8GE86"/>
<feature type="compositionally biased region" description="Basic and acidic residues" evidence="1">
    <location>
        <begin position="131"/>
        <end position="145"/>
    </location>
</feature>
<evidence type="ECO:0000313" key="2">
    <source>
        <dbReference type="EMBL" id="KAK5986863.1"/>
    </source>
</evidence>
<comment type="caution">
    <text evidence="2">The sequence shown here is derived from an EMBL/GenBank/DDBJ whole genome shotgun (WGS) entry which is preliminary data.</text>
</comment>
<sequence>QESPDVKQGQVNHPRINHIQEENKNHPVKATEEPDISEERSAVDEETHDSVAEQLKPMDSLLISPESGTPKKLGDEHFHTNSNTSDKLTDAERDEDEEFREAERRAELELDSELVIHDSEPTLAANENENDDKYSQNEVSNEVRPDNVPSTDESSPKKETGKATGIVKPTSRLVRPQTRLIHSSPQSGGVPPRTQSATRPRLSVCCFAERGFQVDQYH</sequence>
<organism evidence="2 3">
    <name type="scientific">Trichostrongylus colubriformis</name>
    <name type="common">Black scour worm</name>
    <dbReference type="NCBI Taxonomy" id="6319"/>
    <lineage>
        <taxon>Eukaryota</taxon>
        <taxon>Metazoa</taxon>
        <taxon>Ecdysozoa</taxon>
        <taxon>Nematoda</taxon>
        <taxon>Chromadorea</taxon>
        <taxon>Rhabditida</taxon>
        <taxon>Rhabditina</taxon>
        <taxon>Rhabditomorpha</taxon>
        <taxon>Strongyloidea</taxon>
        <taxon>Trichostrongylidae</taxon>
        <taxon>Trichostrongylus</taxon>
    </lineage>
</organism>
<proteinExistence type="predicted"/>
<name>A0AAN8GE86_TRICO</name>
<reference evidence="2 3" key="1">
    <citation type="submission" date="2019-10" db="EMBL/GenBank/DDBJ databases">
        <title>Assembly and Annotation for the nematode Trichostrongylus colubriformis.</title>
        <authorList>
            <person name="Martin J."/>
        </authorList>
    </citation>
    <scope>NUCLEOTIDE SEQUENCE [LARGE SCALE GENOMIC DNA]</scope>
    <source>
        <strain evidence="2">G859</strain>
        <tissue evidence="2">Whole worm</tissue>
    </source>
</reference>
<feature type="non-terminal residue" evidence="2">
    <location>
        <position position="1"/>
    </location>
</feature>
<feature type="region of interest" description="Disordered" evidence="1">
    <location>
        <begin position="1"/>
        <end position="201"/>
    </location>
</feature>
<dbReference type="EMBL" id="WIXE01000124">
    <property type="protein sequence ID" value="KAK5986863.1"/>
    <property type="molecule type" value="Genomic_DNA"/>
</dbReference>
<feature type="compositionally biased region" description="Polar residues" evidence="1">
    <location>
        <begin position="180"/>
        <end position="198"/>
    </location>
</feature>